<dbReference type="STRING" id="329726.AM1_0029"/>
<dbReference type="GO" id="GO:0006355">
    <property type="term" value="P:regulation of DNA-templated transcription"/>
    <property type="evidence" value="ECO:0007669"/>
    <property type="project" value="InterPro"/>
</dbReference>
<reference evidence="5 6" key="1">
    <citation type="journal article" date="2008" name="Proc. Natl. Acad. Sci. U.S.A.">
        <title>Niche adaptation and genome expansion in the chlorophyll d-producing cyanobacterium Acaryochloris marina.</title>
        <authorList>
            <person name="Swingley W.D."/>
            <person name="Chen M."/>
            <person name="Cheung P.C."/>
            <person name="Conrad A.L."/>
            <person name="Dejesa L.C."/>
            <person name="Hao J."/>
            <person name="Honchak B.M."/>
            <person name="Karbach L.E."/>
            <person name="Kurdoglu A."/>
            <person name="Lahiri S."/>
            <person name="Mastrian S.D."/>
            <person name="Miyashita H."/>
            <person name="Page L."/>
            <person name="Ramakrishna P."/>
            <person name="Satoh S."/>
            <person name="Sattley W.M."/>
            <person name="Shimada Y."/>
            <person name="Taylor H.L."/>
            <person name="Tomo T."/>
            <person name="Tsuchiya T."/>
            <person name="Wang Z.T."/>
            <person name="Raymond J."/>
            <person name="Mimuro M."/>
            <person name="Blankenship R.E."/>
            <person name="Touchman J.W."/>
        </authorList>
    </citation>
    <scope>NUCLEOTIDE SEQUENCE [LARGE SCALE GENOMIC DNA]</scope>
    <source>
        <strain evidence="6">MBIC 11017</strain>
    </source>
</reference>
<dbReference type="KEGG" id="amr:AM1_0029"/>
<dbReference type="PRINTS" id="PR00038">
    <property type="entry name" value="HTHLUXR"/>
</dbReference>
<dbReference type="HOGENOM" id="CLU_1233983_0_0_3"/>
<dbReference type="PROSITE" id="PS50043">
    <property type="entry name" value="HTH_LUXR_2"/>
    <property type="match status" value="1"/>
</dbReference>
<protein>
    <submittedName>
        <fullName evidence="5">Transcriptional regulator, LuxR family</fullName>
    </submittedName>
</protein>
<dbReference type="SUPFAM" id="SSF46894">
    <property type="entry name" value="C-terminal effector domain of the bipartite response regulators"/>
    <property type="match status" value="1"/>
</dbReference>
<evidence type="ECO:0000256" key="3">
    <source>
        <dbReference type="ARBA" id="ARBA00023163"/>
    </source>
</evidence>
<evidence type="ECO:0000313" key="5">
    <source>
        <dbReference type="EMBL" id="ABW25117.1"/>
    </source>
</evidence>
<dbReference type="PANTHER" id="PTHR44688:SF16">
    <property type="entry name" value="DNA-BINDING TRANSCRIPTIONAL ACTIVATOR DEVR_DOSR"/>
    <property type="match status" value="1"/>
</dbReference>
<evidence type="ECO:0000256" key="2">
    <source>
        <dbReference type="ARBA" id="ARBA00023125"/>
    </source>
</evidence>
<dbReference type="CDD" id="cd06170">
    <property type="entry name" value="LuxR_C_like"/>
    <property type="match status" value="1"/>
</dbReference>
<dbReference type="InterPro" id="IPR036388">
    <property type="entry name" value="WH-like_DNA-bd_sf"/>
</dbReference>
<evidence type="ECO:0000259" key="4">
    <source>
        <dbReference type="PROSITE" id="PS50043"/>
    </source>
</evidence>
<dbReference type="InterPro" id="IPR016032">
    <property type="entry name" value="Sig_transdc_resp-reg_C-effctor"/>
</dbReference>
<keyword evidence="2" id="KW-0238">DNA-binding</keyword>
<dbReference type="EMBL" id="CP000828">
    <property type="protein sequence ID" value="ABW25117.1"/>
    <property type="molecule type" value="Genomic_DNA"/>
</dbReference>
<dbReference type="SMART" id="SM00421">
    <property type="entry name" value="HTH_LUXR"/>
    <property type="match status" value="1"/>
</dbReference>
<dbReference type="eggNOG" id="COG2203">
    <property type="taxonomic scope" value="Bacteria"/>
</dbReference>
<keyword evidence="6" id="KW-1185">Reference proteome</keyword>
<proteinExistence type="predicted"/>
<dbReference type="PANTHER" id="PTHR44688">
    <property type="entry name" value="DNA-BINDING TRANSCRIPTIONAL ACTIVATOR DEVR_DOSR"/>
    <property type="match status" value="1"/>
</dbReference>
<organism evidence="5 6">
    <name type="scientific">Acaryochloris marina (strain MBIC 11017)</name>
    <dbReference type="NCBI Taxonomy" id="329726"/>
    <lineage>
        <taxon>Bacteria</taxon>
        <taxon>Bacillati</taxon>
        <taxon>Cyanobacteriota</taxon>
        <taxon>Cyanophyceae</taxon>
        <taxon>Acaryochloridales</taxon>
        <taxon>Acaryochloridaceae</taxon>
        <taxon>Acaryochloris</taxon>
    </lineage>
</organism>
<dbReference type="Pfam" id="PF00196">
    <property type="entry name" value="GerE"/>
    <property type="match status" value="1"/>
</dbReference>
<dbReference type="Gene3D" id="1.10.10.10">
    <property type="entry name" value="Winged helix-like DNA-binding domain superfamily/Winged helix DNA-binding domain"/>
    <property type="match status" value="1"/>
</dbReference>
<name>B0C505_ACAM1</name>
<feature type="domain" description="HTH luxR-type" evidence="4">
    <location>
        <begin position="165"/>
        <end position="227"/>
    </location>
</feature>
<dbReference type="Gene3D" id="3.30.450.40">
    <property type="match status" value="1"/>
</dbReference>
<dbReference type="GO" id="GO:0003677">
    <property type="term" value="F:DNA binding"/>
    <property type="evidence" value="ECO:0007669"/>
    <property type="project" value="UniProtKB-KW"/>
</dbReference>
<dbReference type="Proteomes" id="UP000000268">
    <property type="component" value="Chromosome"/>
</dbReference>
<keyword evidence="1" id="KW-0805">Transcription regulation</keyword>
<evidence type="ECO:0000313" key="6">
    <source>
        <dbReference type="Proteomes" id="UP000000268"/>
    </source>
</evidence>
<evidence type="ECO:0000256" key="1">
    <source>
        <dbReference type="ARBA" id="ARBA00023015"/>
    </source>
</evidence>
<sequence length="227" mass="25530">MRLTPLIHAVVSAKTESELRSQLLNKAGYCTGSQAWGLDLLDYQQKIMASDLQGLPVSFCDRYQAIGRDQDITSQQMLRQHVPVKLCSLSTQKHPSNGMDDLFRTYHIEHGVVAPILGSGQLLGGIYFLRHQGYPPFKTRDLLRISTLCQHLAVQFTTLRFNHQASANHAVLTDRELEIVDLVAQGFTNREISHYLHISVDGVKQRLKRLYRKVGVANQAALVAKVK</sequence>
<dbReference type="InterPro" id="IPR029016">
    <property type="entry name" value="GAF-like_dom_sf"/>
</dbReference>
<dbReference type="SUPFAM" id="SSF55781">
    <property type="entry name" value="GAF domain-like"/>
    <property type="match status" value="1"/>
</dbReference>
<accession>B0C505</accession>
<dbReference type="eggNOG" id="COG2197">
    <property type="taxonomic scope" value="Bacteria"/>
</dbReference>
<gene>
    <name evidence="5" type="ordered locus">AM1_0029</name>
</gene>
<dbReference type="AlphaFoldDB" id="B0C505"/>
<keyword evidence="3" id="KW-0804">Transcription</keyword>
<dbReference type="InterPro" id="IPR000792">
    <property type="entry name" value="Tscrpt_reg_LuxR_C"/>
</dbReference>